<evidence type="ECO:0000313" key="12">
    <source>
        <dbReference type="Proteomes" id="UP001172083"/>
    </source>
</evidence>
<comment type="catalytic activity">
    <reaction evidence="8">
        <text>adenosine + phosphate = alpha-D-ribose 1-phosphate + adenine</text>
        <dbReference type="Rhea" id="RHEA:27642"/>
        <dbReference type="ChEBI" id="CHEBI:16335"/>
        <dbReference type="ChEBI" id="CHEBI:16708"/>
        <dbReference type="ChEBI" id="CHEBI:43474"/>
        <dbReference type="ChEBI" id="CHEBI:57720"/>
        <dbReference type="EC" id="2.4.2.1"/>
    </reaction>
    <physiologicalReaction direction="left-to-right" evidence="8">
        <dbReference type="Rhea" id="RHEA:27643"/>
    </physiologicalReaction>
</comment>
<evidence type="ECO:0000256" key="7">
    <source>
        <dbReference type="ARBA" id="ARBA00047989"/>
    </source>
</evidence>
<comment type="catalytic activity">
    <reaction evidence="7">
        <text>adenosine + H2O + H(+) = inosine + NH4(+)</text>
        <dbReference type="Rhea" id="RHEA:24408"/>
        <dbReference type="ChEBI" id="CHEBI:15377"/>
        <dbReference type="ChEBI" id="CHEBI:15378"/>
        <dbReference type="ChEBI" id="CHEBI:16335"/>
        <dbReference type="ChEBI" id="CHEBI:17596"/>
        <dbReference type="ChEBI" id="CHEBI:28938"/>
        <dbReference type="EC" id="3.5.4.4"/>
    </reaction>
    <physiologicalReaction direction="left-to-right" evidence="7">
        <dbReference type="Rhea" id="RHEA:24409"/>
    </physiologicalReaction>
</comment>
<evidence type="ECO:0000256" key="4">
    <source>
        <dbReference type="ARBA" id="ARBA00022723"/>
    </source>
</evidence>
<dbReference type="Proteomes" id="UP001172083">
    <property type="component" value="Unassembled WGS sequence"/>
</dbReference>
<keyword evidence="5" id="KW-0378">Hydrolase</keyword>
<evidence type="ECO:0000256" key="1">
    <source>
        <dbReference type="ARBA" id="ARBA00000553"/>
    </source>
</evidence>
<dbReference type="EMBL" id="JAUJEB010000006">
    <property type="protein sequence ID" value="MDN5215354.1"/>
    <property type="molecule type" value="Genomic_DNA"/>
</dbReference>
<comment type="caution">
    <text evidence="11">The sequence shown here is derived from an EMBL/GenBank/DDBJ whole genome shotgun (WGS) entry which is preliminary data.</text>
</comment>
<evidence type="ECO:0000256" key="5">
    <source>
        <dbReference type="ARBA" id="ARBA00022801"/>
    </source>
</evidence>
<gene>
    <name evidence="11" type="primary">pgeF</name>
    <name evidence="11" type="ORF">QQ020_24960</name>
</gene>
<dbReference type="Gene3D" id="3.60.140.10">
    <property type="entry name" value="CNF1/YfiH-like putative cysteine hydrolases"/>
    <property type="match status" value="1"/>
</dbReference>
<keyword evidence="4" id="KW-0479">Metal-binding</keyword>
<comment type="similarity">
    <text evidence="2 10">Belongs to the purine nucleoside phosphorylase YfiH/LACC1 family.</text>
</comment>
<evidence type="ECO:0000256" key="6">
    <source>
        <dbReference type="ARBA" id="ARBA00022833"/>
    </source>
</evidence>
<evidence type="ECO:0000256" key="2">
    <source>
        <dbReference type="ARBA" id="ARBA00007353"/>
    </source>
</evidence>
<evidence type="ECO:0000256" key="3">
    <source>
        <dbReference type="ARBA" id="ARBA00022679"/>
    </source>
</evidence>
<evidence type="ECO:0000256" key="8">
    <source>
        <dbReference type="ARBA" id="ARBA00048968"/>
    </source>
</evidence>
<reference evidence="11" key="1">
    <citation type="submission" date="2023-06" db="EMBL/GenBank/DDBJ databases">
        <title>Genomic of Agaribacillus aureum.</title>
        <authorList>
            <person name="Wang G."/>
        </authorList>
    </citation>
    <scope>NUCLEOTIDE SEQUENCE</scope>
    <source>
        <strain evidence="11">BMA12</strain>
    </source>
</reference>
<dbReference type="InterPro" id="IPR038371">
    <property type="entry name" value="Cu_polyphenol_OxRdtase_sf"/>
</dbReference>
<dbReference type="InterPro" id="IPR011324">
    <property type="entry name" value="Cytotoxic_necrot_fac-like_cat"/>
</dbReference>
<protein>
    <recommendedName>
        <fullName evidence="10">Purine nucleoside phosphorylase</fullName>
    </recommendedName>
</protein>
<dbReference type="Pfam" id="PF02578">
    <property type="entry name" value="Cu-oxidase_4"/>
    <property type="match status" value="1"/>
</dbReference>
<comment type="catalytic activity">
    <reaction evidence="9">
        <text>S-methyl-5'-thioadenosine + phosphate = 5-(methylsulfanyl)-alpha-D-ribose 1-phosphate + adenine</text>
        <dbReference type="Rhea" id="RHEA:11852"/>
        <dbReference type="ChEBI" id="CHEBI:16708"/>
        <dbReference type="ChEBI" id="CHEBI:17509"/>
        <dbReference type="ChEBI" id="CHEBI:43474"/>
        <dbReference type="ChEBI" id="CHEBI:58533"/>
        <dbReference type="EC" id="2.4.2.28"/>
    </reaction>
    <physiologicalReaction direction="left-to-right" evidence="9">
        <dbReference type="Rhea" id="RHEA:11853"/>
    </physiologicalReaction>
</comment>
<evidence type="ECO:0000313" key="11">
    <source>
        <dbReference type="EMBL" id="MDN5215354.1"/>
    </source>
</evidence>
<organism evidence="11 12">
    <name type="scientific">Agaribacillus aureus</name>
    <dbReference type="NCBI Taxonomy" id="3051825"/>
    <lineage>
        <taxon>Bacteria</taxon>
        <taxon>Pseudomonadati</taxon>
        <taxon>Bacteroidota</taxon>
        <taxon>Cytophagia</taxon>
        <taxon>Cytophagales</taxon>
        <taxon>Splendidivirgaceae</taxon>
        <taxon>Agaribacillus</taxon>
    </lineage>
</organism>
<dbReference type="CDD" id="cd16833">
    <property type="entry name" value="YfiH"/>
    <property type="match status" value="1"/>
</dbReference>
<evidence type="ECO:0000256" key="10">
    <source>
        <dbReference type="RuleBase" id="RU361274"/>
    </source>
</evidence>
<comment type="catalytic activity">
    <reaction evidence="1">
        <text>inosine + phosphate = alpha-D-ribose 1-phosphate + hypoxanthine</text>
        <dbReference type="Rhea" id="RHEA:27646"/>
        <dbReference type="ChEBI" id="CHEBI:17368"/>
        <dbReference type="ChEBI" id="CHEBI:17596"/>
        <dbReference type="ChEBI" id="CHEBI:43474"/>
        <dbReference type="ChEBI" id="CHEBI:57720"/>
        <dbReference type="EC" id="2.4.2.1"/>
    </reaction>
    <physiologicalReaction direction="left-to-right" evidence="1">
        <dbReference type="Rhea" id="RHEA:27647"/>
    </physiologicalReaction>
</comment>
<dbReference type="InterPro" id="IPR003730">
    <property type="entry name" value="Cu_polyphenol_OxRdtase"/>
</dbReference>
<keyword evidence="3" id="KW-0808">Transferase</keyword>
<sequence>MINFHEGSLPYYTYTSLAKFKNLTHFTTTRHGGHSQGDFGGLNVSFEVGEAPDAVAQNRNQIAAFFDIDPERLLFGQQIHESNISVIGREFFDQTPRQQQKQLAGTDGLVTNLREVCLCVLSADCAGILLFDPEKGVVAAVHAGWRGTVKKIVVNAVDSMQREFGSEPAEILATICPCIGVTSYEVGEAVATEFVKVFGENGAIIDRNYPKVHVNISAANNQLLIESGLLPAHIAMSETCTFENNTQFYSARRGDKGRFCSGIMMRD</sequence>
<keyword evidence="12" id="KW-1185">Reference proteome</keyword>
<dbReference type="RefSeq" id="WP_346760689.1">
    <property type="nucleotide sequence ID" value="NZ_JAUJEB010000006.1"/>
</dbReference>
<keyword evidence="6" id="KW-0862">Zinc</keyword>
<dbReference type="PANTHER" id="PTHR30616">
    <property type="entry name" value="UNCHARACTERIZED PROTEIN YFIH"/>
    <property type="match status" value="1"/>
</dbReference>
<proteinExistence type="inferred from homology"/>
<dbReference type="NCBIfam" id="TIGR00726">
    <property type="entry name" value="peptidoglycan editing factor PgeF"/>
    <property type="match status" value="1"/>
</dbReference>
<dbReference type="SUPFAM" id="SSF64438">
    <property type="entry name" value="CNF1/YfiH-like putative cysteine hydrolases"/>
    <property type="match status" value="1"/>
</dbReference>
<name>A0ABT8LC44_9BACT</name>
<evidence type="ECO:0000256" key="9">
    <source>
        <dbReference type="ARBA" id="ARBA00049893"/>
    </source>
</evidence>
<accession>A0ABT8LC44</accession>
<dbReference type="PANTHER" id="PTHR30616:SF2">
    <property type="entry name" value="PURINE NUCLEOSIDE PHOSPHORYLASE LACC1"/>
    <property type="match status" value="1"/>
</dbReference>